<dbReference type="InterPro" id="IPR001498">
    <property type="entry name" value="Impact_N"/>
</dbReference>
<dbReference type="EMBL" id="JAFKCZ010000004">
    <property type="protein sequence ID" value="MBN7796231.1"/>
    <property type="molecule type" value="Genomic_DNA"/>
</dbReference>
<dbReference type="InterPro" id="IPR020569">
    <property type="entry name" value="UPF0029_Impact_CS"/>
</dbReference>
<organism evidence="4 5">
    <name type="scientific">Parahaliea mediterranea</name>
    <dbReference type="NCBI Taxonomy" id="651086"/>
    <lineage>
        <taxon>Bacteria</taxon>
        <taxon>Pseudomonadati</taxon>
        <taxon>Pseudomonadota</taxon>
        <taxon>Gammaproteobacteria</taxon>
        <taxon>Cellvibrionales</taxon>
        <taxon>Halieaceae</taxon>
        <taxon>Parahaliea</taxon>
    </lineage>
</organism>
<keyword evidence="5" id="KW-1185">Reference proteome</keyword>
<evidence type="ECO:0000313" key="5">
    <source>
        <dbReference type="Proteomes" id="UP000664303"/>
    </source>
</evidence>
<dbReference type="Pfam" id="PF01205">
    <property type="entry name" value="Impact_N"/>
    <property type="match status" value="1"/>
</dbReference>
<dbReference type="InterPro" id="IPR023582">
    <property type="entry name" value="Impact"/>
</dbReference>
<sequence>MSYKIAIAEYQAEYVVKKSRFIARLLPVRNREEVNAAVAKARADYPDARHHCWAYLLGPPADARGAGMNDDGEPAGTAGRPILNVLQHGHLGDVLVIVVRYFGGIKLGAGGLVRAYSAATREAVEAAPCRQREQLACWRARGDFACEQPLRHWLDQHGGYLDSVCYGEQVQLDLRAPAAQAETLAALCAAHRISLEELI</sequence>
<dbReference type="InterPro" id="IPR015269">
    <property type="entry name" value="UPF0029_Impact_C"/>
</dbReference>
<dbReference type="GO" id="GO:0006446">
    <property type="term" value="P:regulation of translational initiation"/>
    <property type="evidence" value="ECO:0007669"/>
    <property type="project" value="TreeGrafter"/>
</dbReference>
<dbReference type="SUPFAM" id="SSF54211">
    <property type="entry name" value="Ribosomal protein S5 domain 2-like"/>
    <property type="match status" value="1"/>
</dbReference>
<dbReference type="PANTHER" id="PTHR16301:SF20">
    <property type="entry name" value="IMPACT FAMILY MEMBER YIGZ"/>
    <property type="match status" value="1"/>
</dbReference>
<comment type="similarity">
    <text evidence="1">Belongs to the IMPACT family.</text>
</comment>
<evidence type="ECO:0000256" key="1">
    <source>
        <dbReference type="ARBA" id="ARBA00007665"/>
    </source>
</evidence>
<dbReference type="Pfam" id="PF09186">
    <property type="entry name" value="DUF1949"/>
    <property type="match status" value="1"/>
</dbReference>
<proteinExistence type="inferred from homology"/>
<dbReference type="Proteomes" id="UP000664303">
    <property type="component" value="Unassembled WGS sequence"/>
</dbReference>
<protein>
    <submittedName>
        <fullName evidence="4">YigZ family protein</fullName>
    </submittedName>
</protein>
<accession>A0A939IJF1</accession>
<name>A0A939IJF1_9GAMM</name>
<feature type="domain" description="UPF0029" evidence="3">
    <location>
        <begin position="143"/>
        <end position="185"/>
    </location>
</feature>
<evidence type="ECO:0000313" key="4">
    <source>
        <dbReference type="EMBL" id="MBN7796231.1"/>
    </source>
</evidence>
<dbReference type="InterPro" id="IPR020568">
    <property type="entry name" value="Ribosomal_Su5_D2-typ_SF"/>
</dbReference>
<dbReference type="Gene3D" id="3.30.230.30">
    <property type="entry name" value="Impact, N-terminal domain"/>
    <property type="match status" value="1"/>
</dbReference>
<reference evidence="4" key="1">
    <citation type="submission" date="2021-02" db="EMBL/GenBank/DDBJ databases">
        <title>PHA producing bacteria isolated from coastal sediment in Guangdong, Shenzhen.</title>
        <authorList>
            <person name="Zheng W."/>
            <person name="Yu S."/>
            <person name="Huang Y."/>
        </authorList>
    </citation>
    <scope>NUCLEOTIDE SEQUENCE</scope>
    <source>
        <strain evidence="4">TN14-10</strain>
    </source>
</reference>
<dbReference type="AlphaFoldDB" id="A0A939IJF1"/>
<evidence type="ECO:0000259" key="3">
    <source>
        <dbReference type="Pfam" id="PF09186"/>
    </source>
</evidence>
<evidence type="ECO:0000259" key="2">
    <source>
        <dbReference type="Pfam" id="PF01205"/>
    </source>
</evidence>
<dbReference type="RefSeq" id="WP_206559673.1">
    <property type="nucleotide sequence ID" value="NZ_JAFKCZ010000004.1"/>
</dbReference>
<dbReference type="GO" id="GO:0005737">
    <property type="term" value="C:cytoplasm"/>
    <property type="evidence" value="ECO:0007669"/>
    <property type="project" value="TreeGrafter"/>
</dbReference>
<dbReference type="PROSITE" id="PS00910">
    <property type="entry name" value="UPF0029"/>
    <property type="match status" value="1"/>
</dbReference>
<dbReference type="InterPro" id="IPR036956">
    <property type="entry name" value="Impact_N_sf"/>
</dbReference>
<gene>
    <name evidence="4" type="ORF">JYP50_06505</name>
</gene>
<comment type="caution">
    <text evidence="4">The sequence shown here is derived from an EMBL/GenBank/DDBJ whole genome shotgun (WGS) entry which is preliminary data.</text>
</comment>
<dbReference type="PANTHER" id="PTHR16301">
    <property type="entry name" value="IMPACT-RELATED"/>
    <property type="match status" value="1"/>
</dbReference>
<feature type="domain" description="Impact N-terminal" evidence="2">
    <location>
        <begin position="17"/>
        <end position="124"/>
    </location>
</feature>